<evidence type="ECO:0000256" key="4">
    <source>
        <dbReference type="ARBA" id="ARBA00022622"/>
    </source>
</evidence>
<reference evidence="14" key="1">
    <citation type="submission" date="2022-01" db="EMBL/GenBank/DDBJ databases">
        <authorList>
            <person name="King R."/>
        </authorList>
    </citation>
    <scope>NUCLEOTIDE SEQUENCE</scope>
</reference>
<gene>
    <name evidence="14" type="ORF">CHIRRI_LOCUS10913</name>
</gene>
<feature type="region of interest" description="Disordered" evidence="13">
    <location>
        <begin position="547"/>
        <end position="647"/>
    </location>
</feature>
<keyword evidence="10 12" id="KW-0449">Lipoprotein</keyword>
<evidence type="ECO:0000256" key="3">
    <source>
        <dbReference type="ARBA" id="ARBA00022475"/>
    </source>
</evidence>
<evidence type="ECO:0000256" key="1">
    <source>
        <dbReference type="ARBA" id="ARBA00004609"/>
    </source>
</evidence>
<evidence type="ECO:0000256" key="13">
    <source>
        <dbReference type="SAM" id="MobiDB-lite"/>
    </source>
</evidence>
<comment type="similarity">
    <text evidence="2 11">Belongs to the glypican family.</text>
</comment>
<dbReference type="InterPro" id="IPR001863">
    <property type="entry name" value="Glypican"/>
</dbReference>
<name>A0A9N9S2A5_9DIPT</name>
<evidence type="ECO:0000256" key="10">
    <source>
        <dbReference type="ARBA" id="ARBA00023288"/>
    </source>
</evidence>
<evidence type="ECO:0000256" key="11">
    <source>
        <dbReference type="RuleBase" id="RU003518"/>
    </source>
</evidence>
<sequence>MKCMCISNKLIVNSMKGICCQIIILILLSKIQISTSSLSTTSPASLSANFNNSYELTCVGIKELLVQRGINERDIPKFPIKDIKFKYCDVPTYGSCCNSNIEQKLSFNSKTAMERVIRDSVSKMSSTLQTRAQKFNELFKTLLQQSKEGFHQMFKQTYGVIYEQNSYVFNDLFVMLEGYFLRGKLDLTEMMDKFFNQLYQKMFTVINRQYEFNDEYLACVSERMKDLKPFGDVPDKLSVQVKRSFVATRTFVQALSSAADVAKNMMTIRHINECTASLTKMSVCGTCGGHKEKPCEAYCINVMKGCLQQYAELDTEWDNFVIQMEKVSDRLLGPFNIVMVVEPINIKISEAIMNFQESGSDISKRIYSGCGTPRLGRNADLSFDDEHSKEIPRPNERVKRLAEPGNQPNRGGRNQEINVEPMKFPRNDYQANRGSNRGRSNNSNRNIQRGQYTGKTDSRESALDKLVKEIRQKVKDTKKFWSNLPYTACNNDDFTPSRDNDVCWNGVGINRYIPSKSNDTMPTRQSQIVAQQLFTLKTTINHLKNAYNGNDVEWPDNDDGSEESGSGSGSGIDDEGDDDGSGIQIVDPESPVTFSTETPPSGTRPSNNNNNIDLNTNNNDMNFNTIDETKEDSDPDIDETREAKTSTASSSWKTKRLIFTYFLPIVMAWFGGSISNAITELL</sequence>
<feature type="region of interest" description="Disordered" evidence="13">
    <location>
        <begin position="378"/>
        <end position="460"/>
    </location>
</feature>
<dbReference type="GO" id="GO:0016477">
    <property type="term" value="P:cell migration"/>
    <property type="evidence" value="ECO:0007669"/>
    <property type="project" value="TreeGrafter"/>
</dbReference>
<keyword evidence="9 12" id="KW-0357">Heparan sulfate</keyword>
<feature type="compositionally biased region" description="Low complexity" evidence="13">
    <location>
        <begin position="432"/>
        <end position="446"/>
    </location>
</feature>
<comment type="function">
    <text evidence="12">Cell surface proteoglycan.</text>
</comment>
<dbReference type="GO" id="GO:0005576">
    <property type="term" value="C:extracellular region"/>
    <property type="evidence" value="ECO:0007669"/>
    <property type="project" value="TreeGrafter"/>
</dbReference>
<keyword evidence="3" id="KW-1003">Cell membrane</keyword>
<dbReference type="GO" id="GO:0045202">
    <property type="term" value="C:synapse"/>
    <property type="evidence" value="ECO:0007669"/>
    <property type="project" value="TreeGrafter"/>
</dbReference>
<keyword evidence="4 12" id="KW-0336">GPI-anchor</keyword>
<dbReference type="Pfam" id="PF01153">
    <property type="entry name" value="Glypican"/>
    <property type="match status" value="2"/>
</dbReference>
<reference evidence="14" key="2">
    <citation type="submission" date="2022-10" db="EMBL/GenBank/DDBJ databases">
        <authorList>
            <consortium name="ENA_rothamsted_submissions"/>
            <consortium name="culmorum"/>
            <person name="King R."/>
        </authorList>
    </citation>
    <scope>NUCLEOTIDE SEQUENCE</scope>
</reference>
<evidence type="ECO:0000256" key="6">
    <source>
        <dbReference type="ARBA" id="ARBA00022974"/>
    </source>
</evidence>
<dbReference type="GO" id="GO:0098552">
    <property type="term" value="C:side of membrane"/>
    <property type="evidence" value="ECO:0007669"/>
    <property type="project" value="UniProtKB-KW"/>
</dbReference>
<keyword evidence="6 12" id="KW-0654">Proteoglycan</keyword>
<feature type="compositionally biased region" description="Low complexity" evidence="13">
    <location>
        <begin position="607"/>
        <end position="626"/>
    </location>
</feature>
<proteinExistence type="inferred from homology"/>
<keyword evidence="5" id="KW-0732">Signal</keyword>
<evidence type="ECO:0000256" key="8">
    <source>
        <dbReference type="ARBA" id="ARBA00023180"/>
    </source>
</evidence>
<dbReference type="GO" id="GO:0009966">
    <property type="term" value="P:regulation of signal transduction"/>
    <property type="evidence" value="ECO:0007669"/>
    <property type="project" value="InterPro"/>
</dbReference>
<comment type="subcellular location">
    <subcellularLocation>
        <location evidence="1 12">Cell membrane</location>
        <topology evidence="1 12">Lipid-anchor</topology>
        <topology evidence="1 12">GPI-anchor</topology>
    </subcellularLocation>
</comment>
<accession>A0A9N9S2A5</accession>
<feature type="compositionally biased region" description="Basic and acidic residues" evidence="13">
    <location>
        <begin position="384"/>
        <end position="402"/>
    </location>
</feature>
<feature type="compositionally biased region" description="Polar residues" evidence="13">
    <location>
        <begin position="592"/>
        <end position="606"/>
    </location>
</feature>
<keyword evidence="15" id="KW-1185">Reference proteome</keyword>
<keyword evidence="7 12" id="KW-0472">Membrane</keyword>
<evidence type="ECO:0000313" key="15">
    <source>
        <dbReference type="Proteomes" id="UP001153620"/>
    </source>
</evidence>
<dbReference type="OrthoDB" id="10010764at2759"/>
<dbReference type="GO" id="GO:0009986">
    <property type="term" value="C:cell surface"/>
    <property type="evidence" value="ECO:0007669"/>
    <property type="project" value="TreeGrafter"/>
</dbReference>
<evidence type="ECO:0000313" key="14">
    <source>
        <dbReference type="EMBL" id="CAG9808067.1"/>
    </source>
</evidence>
<keyword evidence="8" id="KW-0325">Glycoprotein</keyword>
<feature type="compositionally biased region" description="Acidic residues" evidence="13">
    <location>
        <begin position="553"/>
        <end position="562"/>
    </location>
</feature>
<evidence type="ECO:0000256" key="5">
    <source>
        <dbReference type="ARBA" id="ARBA00022729"/>
    </source>
</evidence>
<dbReference type="PANTHER" id="PTHR10822:SF30">
    <property type="entry name" value="DALLY-LIKE, ISOFORM A"/>
    <property type="match status" value="1"/>
</dbReference>
<evidence type="ECO:0000256" key="9">
    <source>
        <dbReference type="ARBA" id="ARBA00023207"/>
    </source>
</evidence>
<dbReference type="PANTHER" id="PTHR10822">
    <property type="entry name" value="GLYPICAN"/>
    <property type="match status" value="1"/>
</dbReference>
<evidence type="ECO:0000256" key="7">
    <source>
        <dbReference type="ARBA" id="ARBA00023136"/>
    </source>
</evidence>
<dbReference type="EMBL" id="OU895879">
    <property type="protein sequence ID" value="CAG9808067.1"/>
    <property type="molecule type" value="Genomic_DNA"/>
</dbReference>
<evidence type="ECO:0000256" key="12">
    <source>
        <dbReference type="RuleBase" id="RU003519"/>
    </source>
</evidence>
<dbReference type="GO" id="GO:0005886">
    <property type="term" value="C:plasma membrane"/>
    <property type="evidence" value="ECO:0007669"/>
    <property type="project" value="UniProtKB-SubCell"/>
</dbReference>
<organism evidence="14 15">
    <name type="scientific">Chironomus riparius</name>
    <dbReference type="NCBI Taxonomy" id="315576"/>
    <lineage>
        <taxon>Eukaryota</taxon>
        <taxon>Metazoa</taxon>
        <taxon>Ecdysozoa</taxon>
        <taxon>Arthropoda</taxon>
        <taxon>Hexapoda</taxon>
        <taxon>Insecta</taxon>
        <taxon>Pterygota</taxon>
        <taxon>Neoptera</taxon>
        <taxon>Endopterygota</taxon>
        <taxon>Diptera</taxon>
        <taxon>Nematocera</taxon>
        <taxon>Chironomoidea</taxon>
        <taxon>Chironomidae</taxon>
        <taxon>Chironominae</taxon>
        <taxon>Chironomus</taxon>
    </lineage>
</organism>
<evidence type="ECO:0008006" key="16">
    <source>
        <dbReference type="Google" id="ProtNLM"/>
    </source>
</evidence>
<dbReference type="Proteomes" id="UP001153620">
    <property type="component" value="Chromosome 3"/>
</dbReference>
<dbReference type="GO" id="GO:1905475">
    <property type="term" value="P:regulation of protein localization to membrane"/>
    <property type="evidence" value="ECO:0007669"/>
    <property type="project" value="TreeGrafter"/>
</dbReference>
<protein>
    <recommendedName>
        <fullName evidence="16">Glypican-6</fullName>
    </recommendedName>
</protein>
<evidence type="ECO:0000256" key="2">
    <source>
        <dbReference type="ARBA" id="ARBA00010260"/>
    </source>
</evidence>
<dbReference type="AlphaFoldDB" id="A0A9N9S2A5"/>